<dbReference type="AlphaFoldDB" id="A0A7W9AG64"/>
<dbReference type="InterPro" id="IPR050109">
    <property type="entry name" value="HTH-type_TetR-like_transc_reg"/>
</dbReference>
<feature type="domain" description="HTH tetR-type" evidence="5">
    <location>
        <begin position="16"/>
        <end position="76"/>
    </location>
</feature>
<evidence type="ECO:0000256" key="3">
    <source>
        <dbReference type="ARBA" id="ARBA00023163"/>
    </source>
</evidence>
<feature type="DNA-binding region" description="H-T-H motif" evidence="4">
    <location>
        <begin position="39"/>
        <end position="58"/>
    </location>
</feature>
<gene>
    <name evidence="6" type="ORF">FHS49_000887</name>
</gene>
<evidence type="ECO:0000256" key="1">
    <source>
        <dbReference type="ARBA" id="ARBA00023015"/>
    </source>
</evidence>
<sequence length="219" mass="24826">MTDHALPRIAPEKKDIPPRDRILVAAERLFASKGLHGAGLREIARQAEVNVNLIGYHFNNKEELYLQVHHTRALQINTMREVLLEDLDHRYSPGTPPVQDIIHAFIHPLFELKASDPEIWTNFIRSYMREMGTDIWRTMNENSLAPVMRRFSTVLHRSLPAAKRSDIIFILGMAIHSSVMATDPDEAAMVGKSLADDLSPDELEVRLIRSLTAAALQFS</sequence>
<dbReference type="GO" id="GO:0003700">
    <property type="term" value="F:DNA-binding transcription factor activity"/>
    <property type="evidence" value="ECO:0007669"/>
    <property type="project" value="TreeGrafter"/>
</dbReference>
<dbReference type="PRINTS" id="PR00455">
    <property type="entry name" value="HTHTETR"/>
</dbReference>
<dbReference type="InterPro" id="IPR041586">
    <property type="entry name" value="PsrA_TetR_C"/>
</dbReference>
<comment type="caution">
    <text evidence="6">The sequence shown here is derived from an EMBL/GenBank/DDBJ whole genome shotgun (WGS) entry which is preliminary data.</text>
</comment>
<keyword evidence="7" id="KW-1185">Reference proteome</keyword>
<dbReference type="PANTHER" id="PTHR30055">
    <property type="entry name" value="HTH-TYPE TRANSCRIPTIONAL REGULATOR RUTR"/>
    <property type="match status" value="1"/>
</dbReference>
<name>A0A7W9AG64_9SPHN</name>
<dbReference type="SUPFAM" id="SSF46689">
    <property type="entry name" value="Homeodomain-like"/>
    <property type="match status" value="1"/>
</dbReference>
<dbReference type="InterPro" id="IPR009057">
    <property type="entry name" value="Homeodomain-like_sf"/>
</dbReference>
<dbReference type="Proteomes" id="UP000549617">
    <property type="component" value="Unassembled WGS sequence"/>
</dbReference>
<dbReference type="EMBL" id="JACIJC010000001">
    <property type="protein sequence ID" value="MBB5684896.1"/>
    <property type="molecule type" value="Genomic_DNA"/>
</dbReference>
<dbReference type="SUPFAM" id="SSF48498">
    <property type="entry name" value="Tetracyclin repressor-like, C-terminal domain"/>
    <property type="match status" value="1"/>
</dbReference>
<keyword evidence="1" id="KW-0805">Transcription regulation</keyword>
<dbReference type="Pfam" id="PF00440">
    <property type="entry name" value="TetR_N"/>
    <property type="match status" value="1"/>
</dbReference>
<evidence type="ECO:0000256" key="2">
    <source>
        <dbReference type="ARBA" id="ARBA00023125"/>
    </source>
</evidence>
<evidence type="ECO:0000313" key="6">
    <source>
        <dbReference type="EMBL" id="MBB5684896.1"/>
    </source>
</evidence>
<dbReference type="RefSeq" id="WP_184015604.1">
    <property type="nucleotide sequence ID" value="NZ_JACIJC010000001.1"/>
</dbReference>
<protein>
    <submittedName>
        <fullName evidence="6">AcrR family transcriptional regulator</fullName>
    </submittedName>
</protein>
<dbReference type="PROSITE" id="PS50977">
    <property type="entry name" value="HTH_TETR_2"/>
    <property type="match status" value="1"/>
</dbReference>
<keyword evidence="2 4" id="KW-0238">DNA-binding</keyword>
<evidence type="ECO:0000313" key="7">
    <source>
        <dbReference type="Proteomes" id="UP000549617"/>
    </source>
</evidence>
<accession>A0A7W9AG64</accession>
<organism evidence="6 7">
    <name type="scientific">Sphingobium boeckii</name>
    <dbReference type="NCBI Taxonomy" id="1082345"/>
    <lineage>
        <taxon>Bacteria</taxon>
        <taxon>Pseudomonadati</taxon>
        <taxon>Pseudomonadota</taxon>
        <taxon>Alphaproteobacteria</taxon>
        <taxon>Sphingomonadales</taxon>
        <taxon>Sphingomonadaceae</taxon>
        <taxon>Sphingobium</taxon>
    </lineage>
</organism>
<dbReference type="Pfam" id="PF17939">
    <property type="entry name" value="TetR_C_30"/>
    <property type="match status" value="1"/>
</dbReference>
<evidence type="ECO:0000256" key="4">
    <source>
        <dbReference type="PROSITE-ProRule" id="PRU00335"/>
    </source>
</evidence>
<reference evidence="6 7" key="1">
    <citation type="submission" date="2020-08" db="EMBL/GenBank/DDBJ databases">
        <title>Genomic Encyclopedia of Type Strains, Phase IV (KMG-IV): sequencing the most valuable type-strain genomes for metagenomic binning, comparative biology and taxonomic classification.</title>
        <authorList>
            <person name="Goeker M."/>
        </authorList>
    </citation>
    <scope>NUCLEOTIDE SEQUENCE [LARGE SCALE GENOMIC DNA]</scope>
    <source>
        <strain evidence="6 7">DSM 25079</strain>
    </source>
</reference>
<evidence type="ECO:0000259" key="5">
    <source>
        <dbReference type="PROSITE" id="PS50977"/>
    </source>
</evidence>
<dbReference type="GO" id="GO:0000976">
    <property type="term" value="F:transcription cis-regulatory region binding"/>
    <property type="evidence" value="ECO:0007669"/>
    <property type="project" value="TreeGrafter"/>
</dbReference>
<dbReference type="InterPro" id="IPR036271">
    <property type="entry name" value="Tet_transcr_reg_TetR-rel_C_sf"/>
</dbReference>
<keyword evidence="3" id="KW-0804">Transcription</keyword>
<dbReference type="PANTHER" id="PTHR30055:SF234">
    <property type="entry name" value="HTH-TYPE TRANSCRIPTIONAL REGULATOR BETI"/>
    <property type="match status" value="1"/>
</dbReference>
<dbReference type="InterPro" id="IPR001647">
    <property type="entry name" value="HTH_TetR"/>
</dbReference>
<proteinExistence type="predicted"/>
<dbReference type="Gene3D" id="1.10.357.10">
    <property type="entry name" value="Tetracycline Repressor, domain 2"/>
    <property type="match status" value="1"/>
</dbReference>